<dbReference type="EMBL" id="JACNMF010000003">
    <property type="protein sequence ID" value="MBC3758779.1"/>
    <property type="molecule type" value="Genomic_DNA"/>
</dbReference>
<reference evidence="2" key="1">
    <citation type="submission" date="2020-08" db="EMBL/GenBank/DDBJ databases">
        <title>Hyunsoonleella sp. strain SJ7 genome sequencing and assembly.</title>
        <authorList>
            <person name="Kim I."/>
        </authorList>
    </citation>
    <scope>NUCLEOTIDE SEQUENCE</scope>
    <source>
        <strain evidence="2">SJ7</strain>
    </source>
</reference>
<keyword evidence="1" id="KW-0732">Signal</keyword>
<evidence type="ECO:0008006" key="4">
    <source>
        <dbReference type="Google" id="ProtNLM"/>
    </source>
</evidence>
<feature type="chain" id="PRO_5037816831" description="Outer membrane protein beta-barrel domain-containing protein" evidence="1">
    <location>
        <begin position="27"/>
        <end position="249"/>
    </location>
</feature>
<sequence>MKMKHTLSFCFSIILFFWIGTDVAIAQDDTEQETSSDSITVKEKYGLRFGVDTSKLIRTFLDDEYTGFEVVADYRLTKKLYIAGELGNETKDNITDFLDVTTTGSYLRAGIDYNLYQNWLDMDNMVYFGFRVGASTFNHTINSFNVYSTNQYWEPQFTSEGEIKKDGLSAIWSELVIGIKAELFNNLYMGLNVQLKALISETIPENFENIYIPGYQKTYDSSRLGSGYAYTLTYRLPLYKKDKVIVPIE</sequence>
<evidence type="ECO:0000313" key="2">
    <source>
        <dbReference type="EMBL" id="MBC3758779.1"/>
    </source>
</evidence>
<comment type="caution">
    <text evidence="2">The sequence shown here is derived from an EMBL/GenBank/DDBJ whole genome shotgun (WGS) entry which is preliminary data.</text>
</comment>
<proteinExistence type="predicted"/>
<keyword evidence="3" id="KW-1185">Reference proteome</keyword>
<protein>
    <recommendedName>
        <fullName evidence="4">Outer membrane protein beta-barrel domain-containing protein</fullName>
    </recommendedName>
</protein>
<dbReference type="Proteomes" id="UP000656244">
    <property type="component" value="Unassembled WGS sequence"/>
</dbReference>
<evidence type="ECO:0000256" key="1">
    <source>
        <dbReference type="SAM" id="SignalP"/>
    </source>
</evidence>
<organism evidence="2 3">
    <name type="scientific">Hyunsoonleella aquatilis</name>
    <dbReference type="NCBI Taxonomy" id="2762758"/>
    <lineage>
        <taxon>Bacteria</taxon>
        <taxon>Pseudomonadati</taxon>
        <taxon>Bacteroidota</taxon>
        <taxon>Flavobacteriia</taxon>
        <taxon>Flavobacteriales</taxon>
        <taxon>Flavobacteriaceae</taxon>
    </lineage>
</organism>
<dbReference type="InterPro" id="IPR046111">
    <property type="entry name" value="DUF6048"/>
</dbReference>
<dbReference type="Pfam" id="PF19515">
    <property type="entry name" value="DUF6048"/>
    <property type="match status" value="1"/>
</dbReference>
<accession>A0A923HAI0</accession>
<feature type="signal peptide" evidence="1">
    <location>
        <begin position="1"/>
        <end position="26"/>
    </location>
</feature>
<gene>
    <name evidence="2" type="ORF">H7U19_10220</name>
</gene>
<evidence type="ECO:0000313" key="3">
    <source>
        <dbReference type="Proteomes" id="UP000656244"/>
    </source>
</evidence>
<name>A0A923HAI0_9FLAO</name>
<dbReference type="AlphaFoldDB" id="A0A923HAI0"/>